<feature type="compositionally biased region" description="Acidic residues" evidence="1">
    <location>
        <begin position="920"/>
        <end position="930"/>
    </location>
</feature>
<protein>
    <recommendedName>
        <fullName evidence="2">EF-hand domain-containing protein</fullName>
    </recommendedName>
</protein>
<dbReference type="InterPro" id="IPR001680">
    <property type="entry name" value="WD40_rpt"/>
</dbReference>
<dbReference type="PROSITE" id="PS50222">
    <property type="entry name" value="EF_HAND_2"/>
    <property type="match status" value="1"/>
</dbReference>
<evidence type="ECO:0000313" key="4">
    <source>
        <dbReference type="Proteomes" id="UP001363151"/>
    </source>
</evidence>
<feature type="region of interest" description="Disordered" evidence="1">
    <location>
        <begin position="1053"/>
        <end position="1076"/>
    </location>
</feature>
<feature type="compositionally biased region" description="Low complexity" evidence="1">
    <location>
        <begin position="872"/>
        <end position="889"/>
    </location>
</feature>
<accession>A0ABR1FHY5</accession>
<dbReference type="InterPro" id="IPR036322">
    <property type="entry name" value="WD40_repeat_dom_sf"/>
</dbReference>
<organism evidence="3 4">
    <name type="scientific">Aureococcus anophagefferens</name>
    <name type="common">Harmful bloom alga</name>
    <dbReference type="NCBI Taxonomy" id="44056"/>
    <lineage>
        <taxon>Eukaryota</taxon>
        <taxon>Sar</taxon>
        <taxon>Stramenopiles</taxon>
        <taxon>Ochrophyta</taxon>
        <taxon>Pelagophyceae</taxon>
        <taxon>Pelagomonadales</taxon>
        <taxon>Pelagomonadaceae</taxon>
        <taxon>Aureococcus</taxon>
    </lineage>
</organism>
<dbReference type="SMART" id="SM00320">
    <property type="entry name" value="WD40"/>
    <property type="match status" value="5"/>
</dbReference>
<feature type="compositionally biased region" description="Basic and acidic residues" evidence="1">
    <location>
        <begin position="1365"/>
        <end position="1377"/>
    </location>
</feature>
<feature type="compositionally biased region" description="Basic residues" evidence="1">
    <location>
        <begin position="955"/>
        <end position="966"/>
    </location>
</feature>
<feature type="region of interest" description="Disordered" evidence="1">
    <location>
        <begin position="1253"/>
        <end position="1276"/>
    </location>
</feature>
<name>A0ABR1FHY5_AURAN</name>
<dbReference type="SUPFAM" id="SSF47473">
    <property type="entry name" value="EF-hand"/>
    <property type="match status" value="1"/>
</dbReference>
<dbReference type="SUPFAM" id="SSF50978">
    <property type="entry name" value="WD40 repeat-like"/>
    <property type="match status" value="1"/>
</dbReference>
<evidence type="ECO:0000313" key="3">
    <source>
        <dbReference type="EMBL" id="KAK7231084.1"/>
    </source>
</evidence>
<evidence type="ECO:0000256" key="1">
    <source>
        <dbReference type="SAM" id="MobiDB-lite"/>
    </source>
</evidence>
<dbReference type="Gene3D" id="2.130.10.10">
    <property type="entry name" value="YVTN repeat-like/Quinoprotein amine dehydrogenase"/>
    <property type="match status" value="2"/>
</dbReference>
<dbReference type="InterPro" id="IPR002048">
    <property type="entry name" value="EF_hand_dom"/>
</dbReference>
<comment type="caution">
    <text evidence="3">The sequence shown here is derived from an EMBL/GenBank/DDBJ whole genome shotgun (WGS) entry which is preliminary data.</text>
</comment>
<dbReference type="InterPro" id="IPR011992">
    <property type="entry name" value="EF-hand-dom_pair"/>
</dbReference>
<feature type="region of interest" description="Disordered" evidence="1">
    <location>
        <begin position="1365"/>
        <end position="1406"/>
    </location>
</feature>
<gene>
    <name evidence="3" type="ORF">SO694_000761105</name>
</gene>
<feature type="region of interest" description="Disordered" evidence="1">
    <location>
        <begin position="845"/>
        <end position="991"/>
    </location>
</feature>
<dbReference type="Proteomes" id="UP001363151">
    <property type="component" value="Unassembled WGS sequence"/>
</dbReference>
<feature type="domain" description="EF-hand" evidence="2">
    <location>
        <begin position="1431"/>
        <end position="1466"/>
    </location>
</feature>
<feature type="region of interest" description="Disordered" evidence="1">
    <location>
        <begin position="1648"/>
        <end position="1668"/>
    </location>
</feature>
<reference evidence="3 4" key="1">
    <citation type="submission" date="2024-03" db="EMBL/GenBank/DDBJ databases">
        <title>Aureococcus anophagefferens CCMP1851 and Kratosvirus quantuckense: Draft genome of a second virus-susceptible host strain in the model system.</title>
        <authorList>
            <person name="Chase E."/>
            <person name="Truchon A.R."/>
            <person name="Schepens W."/>
            <person name="Wilhelm S.W."/>
        </authorList>
    </citation>
    <scope>NUCLEOTIDE SEQUENCE [LARGE SCALE GENOMIC DNA]</scope>
    <source>
        <strain evidence="3 4">CCMP1851</strain>
    </source>
</reference>
<feature type="region of interest" description="Disordered" evidence="1">
    <location>
        <begin position="1134"/>
        <end position="1210"/>
    </location>
</feature>
<proteinExistence type="predicted"/>
<feature type="compositionally biased region" description="Basic residues" evidence="1">
    <location>
        <begin position="1378"/>
        <end position="1395"/>
    </location>
</feature>
<keyword evidence="4" id="KW-1185">Reference proteome</keyword>
<sequence length="1709" mass="183756">MRKASLRGGRLKQMGAMANLFTSAERPPPRDAADKGRSALLEQLDEKALDRLKDEFLRRGGSRGVDRAGFLGAVRSIWPGGLDRSRLASLQHVFDEGDADGAGVLRWDQFSSYYCAVASASQSGQRSDLFGTAYKPRPYLGEDAFKRARIAKLHYVAKLEALLVVEVGSPAIGVFPAGEKGGLEPGPRQRWTPDGEGSVEEVLYVAPRRQLVVARSVGPFGVYDVKWGAAVPLRRVEFEAPSERVEPARLFCYGEPTDCLFAFAPTTATLATWSMEERRLLSVVTPHRGGIVGAVALDRANLLVTAGQDKRLLVHDLGDLFEGGAGLPQVRHDINGGGGAIRALAYSDEYGLLVTAGYECEANCLDPLVSGRIGVQMRLVGHRHPLSAVAVVTLPSGSHKRGSRDAAVTLDTNGVFRLWDLDRAHCAHDHHGSVALCLHTFRVASAVDEVVRPRFLCGAWGRGRALVAATRHRAYFFEAVAFDDGAAEDDGGVKRANAEAPVALAYSAWMAQFYVFDARRATVLEGLDVGEAAYEPRAFEHSLRGGGKADAESGSSEVTAAAACPRARKVFVGYASGRVVAVGLALEETVATYHPHLERVLALHYVPKFEVLVTIGGDRTLAVHDGRVDTGDEDKQTAEMNRRRRFRFVHGAHDGALVATALDADLGLLATASSDLSATLRLLSLLPVADGLEVGALCFLGPFPGLAVARSDGSVGLYAVRGHARARKGAATPPLLATLTPGATAIPPTSPLRSPRPNPLAPPTALVFLPPEDRGATAPGAAVEGLLVDGDDAGGARTWRVPLDALGLFSPKDAFTAGVDMRQELGWDDPGDSLRGAGATELRAALGDLRRRRRGPRRAPPPPSDDRRDSDASATASTLALSPKGAPSPKGGPGSPGLGRSKSAPASTFDRRKTVRGAADENESGGDDDGGSPKLKADKPRRSPTLRASAAKKTLAQKKSPKLLRKTHTERAPKHRAPTLKPAPEKGRSAPTIEASAYERIHDDGVVSLQTMALPGRDRARRRVLSLCRDGTAAVLYDTLKRHALLDASAAEKPKARTSWLGSKQGRKRKSGASVRPIDRAFDRTCDAVEARLGEWTAAERRASGISLGSFERGGAGRPDQHATLLLRNVVMRQREARRDDSSDGESGSDDSGTPRIPPPVDEMPSQRRVRATMMSQAKRGALERPKTAPPLGRGAPTPEPPKTPEKGAAPAALAYANHSRELDLRTTASVNERKKQKTEELIETIVAGAGLGAKRAPQKQRPASARPAERPAEAFSNGVYERSSSVGGWDWPSTQSFAAGGGGTRGSATTESRRHFSLAADSLEESGHASPSGVDEVVPEGAILASLEKSVRLQSRFDALTRAEDDRAETREEKDRAHRRRRRLLGARGARRPAAKSWRDDSGKKVERDANLPTAAFYKTYGRFGNYDLATVLHARTVFKEFDPDGTGKVSAKLLKQITEDRSHFVRHMSSLKAILQGLVLMCEEARTSTCTFARFLCLVMCDANDAERARAESTAKILDLLVSLKATLAEEKPATMGALVKVLETEMSPVFKECKSGTVTLNDLRELVKVAFGDKERVDVERMAFRLKIDLEKEMTQQNLVDFFKLQYSEPTQRKSRRSSISGSADSRWSMVLDLRAKMRSSRRLSISLDSHPASEKGPKAEGSPPAVNFAVQALLGGRRSSAAGGRPTTFASVLAGDVPLHHKFDA</sequence>
<evidence type="ECO:0000259" key="2">
    <source>
        <dbReference type="PROSITE" id="PS50222"/>
    </source>
</evidence>
<dbReference type="InterPro" id="IPR015943">
    <property type="entry name" value="WD40/YVTN_repeat-like_dom_sf"/>
</dbReference>
<dbReference type="EMBL" id="JBBJCI010000420">
    <property type="protein sequence ID" value="KAK7231084.1"/>
    <property type="molecule type" value="Genomic_DNA"/>
</dbReference>